<evidence type="ECO:0000256" key="2">
    <source>
        <dbReference type="ARBA" id="ARBA00022517"/>
    </source>
</evidence>
<dbReference type="Pfam" id="PF04438">
    <property type="entry name" value="zf-HIT"/>
    <property type="match status" value="1"/>
</dbReference>
<dbReference type="Proteomes" id="UP001372338">
    <property type="component" value="Unassembled WGS sequence"/>
</dbReference>
<evidence type="ECO:0000256" key="13">
    <source>
        <dbReference type="PROSITE-ProRule" id="PRU00453"/>
    </source>
</evidence>
<keyword evidence="5 13" id="KW-0863">Zinc-finger</keyword>
<dbReference type="Pfam" id="PF25790">
    <property type="entry name" value="BCD1"/>
    <property type="match status" value="1"/>
</dbReference>
<evidence type="ECO:0000256" key="6">
    <source>
        <dbReference type="ARBA" id="ARBA00022833"/>
    </source>
</evidence>
<accession>A0AAN9FZA7</accession>
<keyword evidence="1" id="KW-1017">Isopeptide bond</keyword>
<keyword evidence="7" id="KW-0832">Ubl conjugation</keyword>
<evidence type="ECO:0000256" key="11">
    <source>
        <dbReference type="ARBA" id="ARBA00068630"/>
    </source>
</evidence>
<evidence type="ECO:0000259" key="16">
    <source>
        <dbReference type="PROSITE" id="PS51083"/>
    </source>
</evidence>
<comment type="caution">
    <text evidence="17">The sequence shown here is derived from an EMBL/GenBank/DDBJ whole genome shotgun (WGS) entry which is preliminary data.</text>
</comment>
<evidence type="ECO:0000256" key="10">
    <source>
        <dbReference type="ARBA" id="ARBA00061949"/>
    </source>
</evidence>
<dbReference type="EMBL" id="JAYWIO010000002">
    <property type="protein sequence ID" value="KAK7282240.1"/>
    <property type="molecule type" value="Genomic_DNA"/>
</dbReference>
<evidence type="ECO:0000256" key="12">
    <source>
        <dbReference type="ARBA" id="ARBA00077531"/>
    </source>
</evidence>
<feature type="region of interest" description="Disordered" evidence="14">
    <location>
        <begin position="326"/>
        <end position="368"/>
    </location>
</feature>
<evidence type="ECO:0000256" key="9">
    <source>
        <dbReference type="ARBA" id="ARBA00049654"/>
    </source>
</evidence>
<evidence type="ECO:0000256" key="1">
    <source>
        <dbReference type="ARBA" id="ARBA00022499"/>
    </source>
</evidence>
<evidence type="ECO:0000256" key="14">
    <source>
        <dbReference type="SAM" id="MobiDB-lite"/>
    </source>
</evidence>
<keyword evidence="15" id="KW-0732">Signal</keyword>
<evidence type="ECO:0000313" key="17">
    <source>
        <dbReference type="EMBL" id="KAK7282240.1"/>
    </source>
</evidence>
<dbReference type="InterPro" id="IPR007529">
    <property type="entry name" value="Znf_HIT"/>
</dbReference>
<keyword evidence="18" id="KW-1185">Reference proteome</keyword>
<feature type="compositionally biased region" description="Low complexity" evidence="14">
    <location>
        <begin position="341"/>
        <end position="351"/>
    </location>
</feature>
<reference evidence="17 18" key="1">
    <citation type="submission" date="2024-01" db="EMBL/GenBank/DDBJ databases">
        <title>The genomes of 5 underutilized Papilionoideae crops provide insights into root nodulation and disease resistanc.</title>
        <authorList>
            <person name="Yuan L."/>
        </authorList>
    </citation>
    <scope>NUCLEOTIDE SEQUENCE [LARGE SCALE GENOMIC DNA]</scope>
    <source>
        <strain evidence="17">ZHUSHIDOU_FW_LH</strain>
        <tissue evidence="17">Leaf</tissue>
    </source>
</reference>
<dbReference type="GO" id="GO:0048254">
    <property type="term" value="P:snoRNA localization"/>
    <property type="evidence" value="ECO:0007669"/>
    <property type="project" value="TreeGrafter"/>
</dbReference>
<feature type="chain" id="PRO_5042938794" description="Box C/D snoRNA protein 1" evidence="15">
    <location>
        <begin position="19"/>
        <end position="441"/>
    </location>
</feature>
<dbReference type="GO" id="GO:0070761">
    <property type="term" value="C:pre-snoRNP complex"/>
    <property type="evidence" value="ECO:0007669"/>
    <property type="project" value="TreeGrafter"/>
</dbReference>
<evidence type="ECO:0000256" key="5">
    <source>
        <dbReference type="ARBA" id="ARBA00022771"/>
    </source>
</evidence>
<gene>
    <name evidence="17" type="ORF">RIF29_10870</name>
</gene>
<keyword evidence="4" id="KW-0479">Metal-binding</keyword>
<dbReference type="GO" id="GO:0008270">
    <property type="term" value="F:zinc ion binding"/>
    <property type="evidence" value="ECO:0007669"/>
    <property type="project" value="UniProtKB-UniRule"/>
</dbReference>
<evidence type="ECO:0000256" key="7">
    <source>
        <dbReference type="ARBA" id="ARBA00022843"/>
    </source>
</evidence>
<comment type="subunit">
    <text evidence="10">Interacts with FBL, SNU13, NOP58, NUFIP1, RUVBL1, RUVBL2 and TAF9. Interacts (via HIT-type zinc finger) with the RUVBL1/RUVBL2 complex in the presence of ADP.</text>
</comment>
<feature type="signal peptide" evidence="15">
    <location>
        <begin position="1"/>
        <end position="18"/>
    </location>
</feature>
<dbReference type="Gene3D" id="3.30.60.190">
    <property type="match status" value="1"/>
</dbReference>
<feature type="compositionally biased region" description="Polar residues" evidence="14">
    <location>
        <begin position="326"/>
        <end position="340"/>
    </location>
</feature>
<dbReference type="InterPro" id="IPR057721">
    <property type="entry name" value="BCD1_alpha/beta"/>
</dbReference>
<feature type="domain" description="HIT-type" evidence="16">
    <location>
        <begin position="43"/>
        <end position="77"/>
    </location>
</feature>
<dbReference type="FunFam" id="3.30.60.190:FF:000001">
    <property type="entry name" value="box C/D snoRNA protein 1"/>
    <property type="match status" value="1"/>
</dbReference>
<dbReference type="PANTHER" id="PTHR13483:SF3">
    <property type="entry name" value="BOX C_D SNORNA PROTEIN 1"/>
    <property type="match status" value="1"/>
</dbReference>
<dbReference type="SUPFAM" id="SSF144232">
    <property type="entry name" value="HIT/MYND zinc finger-like"/>
    <property type="match status" value="1"/>
</dbReference>
<protein>
    <recommendedName>
        <fullName evidence="11">Box C/D snoRNA protein 1</fullName>
    </recommendedName>
    <alternativeName>
        <fullName evidence="12">Zinc finger HIT domain-containing protein 6</fullName>
    </alternativeName>
</protein>
<evidence type="ECO:0000256" key="8">
    <source>
        <dbReference type="ARBA" id="ARBA00049598"/>
    </source>
</evidence>
<evidence type="ECO:0000256" key="4">
    <source>
        <dbReference type="ARBA" id="ARBA00022723"/>
    </source>
</evidence>
<keyword evidence="2" id="KW-0690">Ribosome biogenesis</keyword>
<evidence type="ECO:0000313" key="18">
    <source>
        <dbReference type="Proteomes" id="UP001372338"/>
    </source>
</evidence>
<comment type="similarity">
    <text evidence="9">Belongs to the BCD1 family.</text>
</comment>
<keyword evidence="6" id="KW-0862">Zinc</keyword>
<dbReference type="PANTHER" id="PTHR13483">
    <property type="entry name" value="BOX C_D SNORNA PROTEIN 1-RELATED"/>
    <property type="match status" value="1"/>
</dbReference>
<sequence length="441" mass="50560">MYCHYCVVLVLVSIKMSASPSQMEEKAEQGSTIESTPKGPKICEECKSNPSKYKCPGCSIQSCSLPCVKSHKARTGCNGVRNQTQFVPLSQFDDNTLLSDYNLLEEMKRVADSARRMRTQLRMHTYFKLPYHLKSLRSAVWNRRAKLMFLPNGMSKREKNQSRYDQRGKFISWTIEWRFHSTDVVLHDHGVNENTNFRSILEKHLLPGPWNHKLRQFCEEQLDNLKLFIRKYPKGPKSPFKELDLKAPIRQQLTNVDILEFPVVFVFLPSQRITFEVIKNANPTIPKLLQKDSEVYQSIEGVLFREEEIEDDNSSADPRVFDLIKQQESSSSPQMPRQNGSSEKASNVSSSKPLFEGQGVGNPPPPTLLETEELKSSENLEIDFDDESFKEFYDLMDQIDPHDCFISDSDFAKQLEDDINLLGASGLFSVPEELEEGEIAE</sequence>
<proteinExistence type="inferred from homology"/>
<dbReference type="AlphaFoldDB" id="A0AAN9FZA7"/>
<dbReference type="GO" id="GO:0000492">
    <property type="term" value="P:box C/D snoRNP assembly"/>
    <property type="evidence" value="ECO:0007669"/>
    <property type="project" value="TreeGrafter"/>
</dbReference>
<keyword evidence="3" id="KW-0597">Phosphoprotein</keyword>
<dbReference type="InterPro" id="IPR051639">
    <property type="entry name" value="BCD1"/>
</dbReference>
<dbReference type="GO" id="GO:0000463">
    <property type="term" value="P:maturation of LSU-rRNA from tricistronic rRNA transcript (SSU-rRNA, 5.8S rRNA, LSU-rRNA)"/>
    <property type="evidence" value="ECO:0007669"/>
    <property type="project" value="TreeGrafter"/>
</dbReference>
<dbReference type="GO" id="GO:0005634">
    <property type="term" value="C:nucleus"/>
    <property type="evidence" value="ECO:0007669"/>
    <property type="project" value="TreeGrafter"/>
</dbReference>
<dbReference type="PROSITE" id="PS51083">
    <property type="entry name" value="ZF_HIT"/>
    <property type="match status" value="1"/>
</dbReference>
<comment type="function">
    <text evidence="8">Required for box C/D snoRNAs accumulation involved in snoRNA processing, snoRNA transport to the nucleolus and ribosome biogenesis.</text>
</comment>
<evidence type="ECO:0000256" key="15">
    <source>
        <dbReference type="SAM" id="SignalP"/>
    </source>
</evidence>
<name>A0AAN9FZA7_CROPI</name>
<organism evidence="17 18">
    <name type="scientific">Crotalaria pallida</name>
    <name type="common">Smooth rattlebox</name>
    <name type="synonym">Crotalaria striata</name>
    <dbReference type="NCBI Taxonomy" id="3830"/>
    <lineage>
        <taxon>Eukaryota</taxon>
        <taxon>Viridiplantae</taxon>
        <taxon>Streptophyta</taxon>
        <taxon>Embryophyta</taxon>
        <taxon>Tracheophyta</taxon>
        <taxon>Spermatophyta</taxon>
        <taxon>Magnoliopsida</taxon>
        <taxon>eudicotyledons</taxon>
        <taxon>Gunneridae</taxon>
        <taxon>Pentapetalae</taxon>
        <taxon>rosids</taxon>
        <taxon>fabids</taxon>
        <taxon>Fabales</taxon>
        <taxon>Fabaceae</taxon>
        <taxon>Papilionoideae</taxon>
        <taxon>50 kb inversion clade</taxon>
        <taxon>genistoids sensu lato</taxon>
        <taxon>core genistoids</taxon>
        <taxon>Crotalarieae</taxon>
        <taxon>Crotalaria</taxon>
    </lineage>
</organism>
<dbReference type="CDD" id="cd23023">
    <property type="entry name" value="zf-HIT_BCD1"/>
    <property type="match status" value="1"/>
</dbReference>
<evidence type="ECO:0000256" key="3">
    <source>
        <dbReference type="ARBA" id="ARBA00022553"/>
    </source>
</evidence>